<dbReference type="OrthoDB" id="40902at2759"/>
<feature type="cross-link" description="Glycyl lysine isopeptide (Lys-Gly) (interchain with G-Cter in SUMO2)" evidence="8">
    <location>
        <position position="178"/>
    </location>
</feature>
<evidence type="ECO:0000256" key="7">
    <source>
        <dbReference type="PIRSR" id="PIRSR630616-2"/>
    </source>
</evidence>
<dbReference type="InterPro" id="IPR036612">
    <property type="entry name" value="KH_dom_type_1_sf"/>
</dbReference>
<dbReference type="GO" id="GO:0005524">
    <property type="term" value="F:ATP binding"/>
    <property type="evidence" value="ECO:0007669"/>
    <property type="project" value="UniProtKB-UniRule"/>
</dbReference>
<dbReference type="InterPro" id="IPR008271">
    <property type="entry name" value="Ser/Thr_kinase_AS"/>
</dbReference>
<dbReference type="PROSITE" id="PS00107">
    <property type="entry name" value="PROTEIN_KINASE_ATP"/>
    <property type="match status" value="1"/>
</dbReference>
<dbReference type="PROSITE" id="PS00108">
    <property type="entry name" value="PROTEIN_KINASE_ST"/>
    <property type="match status" value="1"/>
</dbReference>
<evidence type="ECO:0000256" key="4">
    <source>
        <dbReference type="ARBA" id="ARBA00022777"/>
    </source>
</evidence>
<dbReference type="PROSITE" id="PS50084">
    <property type="entry name" value="KH_TYPE_1"/>
    <property type="match status" value="2"/>
</dbReference>
<dbReference type="SMART" id="SM00322">
    <property type="entry name" value="KH"/>
    <property type="match status" value="2"/>
</dbReference>
<evidence type="ECO:0000256" key="3">
    <source>
        <dbReference type="ARBA" id="ARBA00022741"/>
    </source>
</evidence>
<dbReference type="Gene3D" id="1.10.510.10">
    <property type="entry name" value="Transferase(Phosphotransferase) domain 1"/>
    <property type="match status" value="1"/>
</dbReference>
<feature type="binding site" evidence="7 10">
    <location>
        <position position="75"/>
    </location>
    <ligand>
        <name>ATP</name>
        <dbReference type="ChEBI" id="CHEBI:30616"/>
    </ligand>
</feature>
<dbReference type="Proteomes" id="UP000604046">
    <property type="component" value="Unassembled WGS sequence"/>
</dbReference>
<evidence type="ECO:0000256" key="9">
    <source>
        <dbReference type="PROSITE-ProRule" id="PRU00117"/>
    </source>
</evidence>
<evidence type="ECO:0000256" key="1">
    <source>
        <dbReference type="ARBA" id="ARBA00022527"/>
    </source>
</evidence>
<dbReference type="Gene3D" id="3.30.1370.10">
    <property type="entry name" value="K Homology domain, type 1"/>
    <property type="match status" value="2"/>
</dbReference>
<dbReference type="SMART" id="SM00220">
    <property type="entry name" value="S_TKc"/>
    <property type="match status" value="1"/>
</dbReference>
<feature type="binding site" evidence="7">
    <location>
        <position position="204"/>
    </location>
    <ligand>
        <name>ATP</name>
        <dbReference type="ChEBI" id="CHEBI:30616"/>
    </ligand>
</feature>
<dbReference type="Pfam" id="PF00069">
    <property type="entry name" value="Pkinase"/>
    <property type="match status" value="1"/>
</dbReference>
<evidence type="ECO:0000313" key="12">
    <source>
        <dbReference type="EMBL" id="CAE7467325.1"/>
    </source>
</evidence>
<organism evidence="12 13">
    <name type="scientific">Symbiodinium natans</name>
    <dbReference type="NCBI Taxonomy" id="878477"/>
    <lineage>
        <taxon>Eukaryota</taxon>
        <taxon>Sar</taxon>
        <taxon>Alveolata</taxon>
        <taxon>Dinophyceae</taxon>
        <taxon>Suessiales</taxon>
        <taxon>Symbiodiniaceae</taxon>
        <taxon>Symbiodinium</taxon>
    </lineage>
</organism>
<evidence type="ECO:0000259" key="11">
    <source>
        <dbReference type="PROSITE" id="PS50011"/>
    </source>
</evidence>
<dbReference type="InterPro" id="IPR004087">
    <property type="entry name" value="KH_dom"/>
</dbReference>
<evidence type="ECO:0000256" key="5">
    <source>
        <dbReference type="ARBA" id="ARBA00022840"/>
    </source>
</evidence>
<dbReference type="EMBL" id="CAJNDS010002419">
    <property type="protein sequence ID" value="CAE7467325.1"/>
    <property type="molecule type" value="Genomic_DNA"/>
</dbReference>
<dbReference type="GO" id="GO:0003723">
    <property type="term" value="F:RNA binding"/>
    <property type="evidence" value="ECO:0007669"/>
    <property type="project" value="UniProtKB-UniRule"/>
</dbReference>
<dbReference type="InterPro" id="IPR000719">
    <property type="entry name" value="Prot_kinase_dom"/>
</dbReference>
<keyword evidence="1" id="KW-0723">Serine/threonine-protein kinase</keyword>
<feature type="binding site" evidence="7">
    <location>
        <begin position="180"/>
        <end position="181"/>
    </location>
    <ligand>
        <name>ATP</name>
        <dbReference type="ChEBI" id="CHEBI:30616"/>
    </ligand>
</feature>
<dbReference type="CDD" id="cd00105">
    <property type="entry name" value="KH-I"/>
    <property type="match status" value="2"/>
</dbReference>
<reference evidence="12" key="1">
    <citation type="submission" date="2021-02" db="EMBL/GenBank/DDBJ databases">
        <authorList>
            <person name="Dougan E. K."/>
            <person name="Rhodes N."/>
            <person name="Thang M."/>
            <person name="Chan C."/>
        </authorList>
    </citation>
    <scope>NUCLEOTIDE SEQUENCE</scope>
</reference>
<keyword evidence="2" id="KW-0808">Transferase</keyword>
<evidence type="ECO:0000256" key="10">
    <source>
        <dbReference type="PROSITE-ProRule" id="PRU10141"/>
    </source>
</evidence>
<dbReference type="PANTHER" id="PTHR24350">
    <property type="entry name" value="SERINE/THREONINE-PROTEIN KINASE IAL-RELATED"/>
    <property type="match status" value="1"/>
</dbReference>
<gene>
    <name evidence="12" type="primary">CDC5</name>
    <name evidence="12" type="ORF">SNAT2548_LOCUS26129</name>
</gene>
<feature type="active site" description="Proton acceptor" evidence="6">
    <location>
        <position position="176"/>
    </location>
</feature>
<evidence type="ECO:0000313" key="13">
    <source>
        <dbReference type="Proteomes" id="UP000604046"/>
    </source>
</evidence>
<protein>
    <submittedName>
        <fullName evidence="12">CDC5 protein</fullName>
    </submittedName>
</protein>
<dbReference type="AlphaFoldDB" id="A0A812S749"/>
<dbReference type="Pfam" id="PF00013">
    <property type="entry name" value="KH_1"/>
    <property type="match status" value="2"/>
</dbReference>
<accession>A0A812S749</accession>
<keyword evidence="5 7" id="KW-0067">ATP-binding</keyword>
<name>A0A812S749_9DINO</name>
<evidence type="ECO:0000256" key="8">
    <source>
        <dbReference type="PIRSR" id="PIRSR630616-3"/>
    </source>
</evidence>
<sequence length="597" mass="65177">MPAAIDVIPDSDSDVAEIVDVLDSDDEDDVAEVNPSGAPPLSFHGYRRGRELGQGGSSQVFVCSKVGCQVGFAAKAVNLRRLRMSPDVERELKKLSREVDIWKKLPVHPNVVQLVDSFQEGSWFLMVLELVGGGDLFTVLTSRSPSRFLDREAAYVGTQLVQGLAFLHSQGVIHRDLKLENVLVASQRRAYTNGPMLYNVKITDFGLSRVLDPSASDALSTVGTQPYCAPEVLGEGSHSFSADVWCLGVLLFVLIAGHFPYNIVPTEQLDLDRIVLNSAATQAAKAVLLGLLQIQPQMRSSLPDLIIHQWFQEEEDLEAQPLKRHRKQELSDVGSAPANLVENQAPQTIEEVETSQQSPCDSPFPGSPFPCESPLPCPSPLPTASPLPAASPLDMEGIASPGVWTPFAVEASVKLSEVQSPADLQPDYMQVHIIIQDRYAGFILGKSGTRIQKTAFKSGCKVWMTSRDGDQDRRVIVIGGYKQCKLAQQMIHEQLATAMHMDWQDAEADTVLLVRADAAGMVTGKQGFVLNQIRKQSGANVQLLRDEVQGTRPCIISGTLHSILKAQKHIFELVRAVPVAIRPATPNLRPSQHPFAG</sequence>
<evidence type="ECO:0000256" key="2">
    <source>
        <dbReference type="ARBA" id="ARBA00022679"/>
    </source>
</evidence>
<keyword evidence="13" id="KW-1185">Reference proteome</keyword>
<feature type="domain" description="Protein kinase" evidence="11">
    <location>
        <begin position="46"/>
        <end position="311"/>
    </location>
</feature>
<dbReference type="SUPFAM" id="SSF56112">
    <property type="entry name" value="Protein kinase-like (PK-like)"/>
    <property type="match status" value="1"/>
</dbReference>
<dbReference type="InterPro" id="IPR030616">
    <property type="entry name" value="Aur-like"/>
</dbReference>
<keyword evidence="9" id="KW-0694">RNA-binding</keyword>
<dbReference type="GO" id="GO:0004674">
    <property type="term" value="F:protein serine/threonine kinase activity"/>
    <property type="evidence" value="ECO:0007669"/>
    <property type="project" value="UniProtKB-KW"/>
</dbReference>
<dbReference type="PROSITE" id="PS50011">
    <property type="entry name" value="PROTEIN_KINASE_DOM"/>
    <property type="match status" value="1"/>
</dbReference>
<keyword evidence="4" id="KW-0418">Kinase</keyword>
<evidence type="ECO:0000256" key="6">
    <source>
        <dbReference type="PIRSR" id="PIRSR630616-1"/>
    </source>
</evidence>
<dbReference type="InterPro" id="IPR004088">
    <property type="entry name" value="KH_dom_type_1"/>
</dbReference>
<dbReference type="InterPro" id="IPR017441">
    <property type="entry name" value="Protein_kinase_ATP_BS"/>
</dbReference>
<dbReference type="InterPro" id="IPR011009">
    <property type="entry name" value="Kinase-like_dom_sf"/>
</dbReference>
<dbReference type="SUPFAM" id="SSF54791">
    <property type="entry name" value="Eukaryotic type KH-domain (KH-domain type I)"/>
    <property type="match status" value="2"/>
</dbReference>
<comment type="caution">
    <text evidence="12">The sequence shown here is derived from an EMBL/GenBank/DDBJ whole genome shotgun (WGS) entry which is preliminary data.</text>
</comment>
<keyword evidence="3 7" id="KW-0547">Nucleotide-binding</keyword>
<proteinExistence type="predicted"/>